<evidence type="ECO:0000313" key="2">
    <source>
        <dbReference type="Proteomes" id="UP000192674"/>
    </source>
</evidence>
<sequence length="535" mass="58190">MAVDAIEVKLDEIEKWAAGRPVNRDELRLMFELARDHLGHRTPGSFEPGDLDELLLEVYPRRVEIPSGTDAVQIVEAARDLVDFIEETTDTTGELLTELEDAVPEFMEIVAENAPASHGLAEMLEELGLPSDRMPGIRLPSADVLLAAAKQSKLLARAHELAAWAGDGKEVDDDDELTDEAVAQAAAALGVDDQLEIRVLADLAEFAGFASTESGSFAPLPGGFEQWPDGGNVAEIWQTGFISTFGFVLDRVADFRGSDIDFADVPANLLIMLFLARDVGLPRTEISELIHELTEDEWHGYVEQHGDPADFFIHVMTEIGGLEVDGENVRYTPLALNAVREHFMANGVDVPLLPPSAEMTAADLAALAMDLSGPEMAAEQAAWLSSRETVPAARELLAVAADGPARVRVWATGVVTELGVAEVWREVLDVDALRPYARYALGETELELSELGWITIDGLTLFVEADEQGIPDLGPAVAPLLPTGNEVELLDVMWRLPHPDVVATLNLLGKYHPDKRIAKHARKVAHKATTLHSQE</sequence>
<protein>
    <submittedName>
        <fullName evidence="1">Uncharacterized protein</fullName>
    </submittedName>
</protein>
<dbReference type="EMBL" id="FWXV01000004">
    <property type="protein sequence ID" value="SMD14272.1"/>
    <property type="molecule type" value="Genomic_DNA"/>
</dbReference>
<organism evidence="1 2">
    <name type="scientific">Kibdelosporangium aridum</name>
    <dbReference type="NCBI Taxonomy" id="2030"/>
    <lineage>
        <taxon>Bacteria</taxon>
        <taxon>Bacillati</taxon>
        <taxon>Actinomycetota</taxon>
        <taxon>Actinomycetes</taxon>
        <taxon>Pseudonocardiales</taxon>
        <taxon>Pseudonocardiaceae</taxon>
        <taxon>Kibdelosporangium</taxon>
    </lineage>
</organism>
<accession>A0A1Y5XSG7</accession>
<keyword evidence="2" id="KW-1185">Reference proteome</keyword>
<gene>
    <name evidence="1" type="ORF">SAMN05661093_05007</name>
</gene>
<reference evidence="1 2" key="1">
    <citation type="submission" date="2017-04" db="EMBL/GenBank/DDBJ databases">
        <authorList>
            <person name="Afonso C.L."/>
            <person name="Miller P.J."/>
            <person name="Scott M.A."/>
            <person name="Spackman E."/>
            <person name="Goraichik I."/>
            <person name="Dimitrov K.M."/>
            <person name="Suarez D.L."/>
            <person name="Swayne D.E."/>
        </authorList>
    </citation>
    <scope>NUCLEOTIDE SEQUENCE [LARGE SCALE GENOMIC DNA]</scope>
    <source>
        <strain evidence="1 2">DSM 43828</strain>
    </source>
</reference>
<dbReference type="Proteomes" id="UP000192674">
    <property type="component" value="Unassembled WGS sequence"/>
</dbReference>
<proteinExistence type="predicted"/>
<dbReference type="AlphaFoldDB" id="A0A1Y5XSG7"/>
<name>A0A1Y5XSG7_KIBAR</name>
<dbReference type="RefSeq" id="WP_084429447.1">
    <property type="nucleotide sequence ID" value="NZ_FWXV01000004.1"/>
</dbReference>
<evidence type="ECO:0000313" key="1">
    <source>
        <dbReference type="EMBL" id="SMD14272.1"/>
    </source>
</evidence>
<dbReference type="OrthoDB" id="3848264at2"/>